<accession>A0A225DKF3</accession>
<dbReference type="InterPro" id="IPR006140">
    <property type="entry name" value="D-isomer_DH_NAD-bd"/>
</dbReference>
<dbReference type="PROSITE" id="PS00671">
    <property type="entry name" value="D_2_HYDROXYACID_DH_3"/>
    <property type="match status" value="1"/>
</dbReference>
<dbReference type="PANTHER" id="PTHR42789">
    <property type="entry name" value="D-ISOMER SPECIFIC 2-HYDROXYACID DEHYDROGENASE FAMILY PROTEIN (AFU_ORTHOLOGUE AFUA_6G10090)"/>
    <property type="match status" value="1"/>
</dbReference>
<dbReference type="Gene3D" id="3.40.50.720">
    <property type="entry name" value="NAD(P)-binding Rossmann-like Domain"/>
    <property type="match status" value="2"/>
</dbReference>
<dbReference type="SUPFAM" id="SSF52283">
    <property type="entry name" value="Formate/glycerate dehydrogenase catalytic domain-like"/>
    <property type="match status" value="1"/>
</dbReference>
<dbReference type="PROSITE" id="PS00670">
    <property type="entry name" value="D_2_HYDROXYACID_DH_2"/>
    <property type="match status" value="1"/>
</dbReference>
<dbReference type="InterPro" id="IPR050857">
    <property type="entry name" value="D-2-hydroxyacid_DH"/>
</dbReference>
<evidence type="ECO:0000259" key="6">
    <source>
        <dbReference type="Pfam" id="PF02826"/>
    </source>
</evidence>
<dbReference type="Proteomes" id="UP000214646">
    <property type="component" value="Unassembled WGS sequence"/>
</dbReference>
<keyword evidence="3" id="KW-0520">NAD</keyword>
<dbReference type="FunFam" id="3.40.50.720:FF:000203">
    <property type="entry name" value="D-3-phosphoglycerate dehydrogenase (SerA)"/>
    <property type="match status" value="1"/>
</dbReference>
<reference evidence="8" key="1">
    <citation type="submission" date="2017-06" db="EMBL/GenBank/DDBJ databases">
        <title>Genome analysis of Fimbriiglobus ruber SP5, the first member of the order Planctomycetales with confirmed chitinolytic capability.</title>
        <authorList>
            <person name="Ravin N.V."/>
            <person name="Rakitin A.L."/>
            <person name="Ivanova A.A."/>
            <person name="Beletsky A.V."/>
            <person name="Kulichevskaya I.S."/>
            <person name="Mardanov A.V."/>
            <person name="Dedysh S.N."/>
        </authorList>
    </citation>
    <scope>NUCLEOTIDE SEQUENCE [LARGE SCALE GENOMIC DNA]</scope>
    <source>
        <strain evidence="8">SP5</strain>
    </source>
</reference>
<organism evidence="7 8">
    <name type="scientific">Fimbriiglobus ruber</name>
    <dbReference type="NCBI Taxonomy" id="1908690"/>
    <lineage>
        <taxon>Bacteria</taxon>
        <taxon>Pseudomonadati</taxon>
        <taxon>Planctomycetota</taxon>
        <taxon>Planctomycetia</taxon>
        <taxon>Gemmatales</taxon>
        <taxon>Gemmataceae</taxon>
        <taxon>Fimbriiglobus</taxon>
    </lineage>
</organism>
<dbReference type="InterPro" id="IPR006139">
    <property type="entry name" value="D-isomer_2_OHA_DH_cat_dom"/>
</dbReference>
<evidence type="ECO:0000313" key="8">
    <source>
        <dbReference type="Proteomes" id="UP000214646"/>
    </source>
</evidence>
<evidence type="ECO:0000313" key="7">
    <source>
        <dbReference type="EMBL" id="OWK36637.1"/>
    </source>
</evidence>
<comment type="caution">
    <text evidence="7">The sequence shown here is derived from an EMBL/GenBank/DDBJ whole genome shotgun (WGS) entry which is preliminary data.</text>
</comment>
<evidence type="ECO:0000256" key="2">
    <source>
        <dbReference type="ARBA" id="ARBA00023002"/>
    </source>
</evidence>
<keyword evidence="2 4" id="KW-0560">Oxidoreductase</keyword>
<dbReference type="OrthoDB" id="277029at2"/>
<evidence type="ECO:0000256" key="4">
    <source>
        <dbReference type="RuleBase" id="RU003719"/>
    </source>
</evidence>
<dbReference type="Pfam" id="PF02826">
    <property type="entry name" value="2-Hacid_dh_C"/>
    <property type="match status" value="1"/>
</dbReference>
<dbReference type="SUPFAM" id="SSF51735">
    <property type="entry name" value="NAD(P)-binding Rossmann-fold domains"/>
    <property type="match status" value="1"/>
</dbReference>
<proteinExistence type="inferred from homology"/>
<sequence>MQPKVLVAPAPLKEIEHVYGPVLRGAGVEMVFPTRNVQMTEDELLAQLPGAAASLAGSEPYTRAVIEKAAAAGLSVIARAGVGYDGVDVAAATDHGVAVTITPGTNHDAVAEHTFMLLLALAKNLITQHTAIQKGQWVRRANQPLRGRTLGVVGFGRTGKAVALRGQAFGMPVIAFDPFADKDFAAKHHIPLVELNDLLKQSDVVTLHMPMLPGTKHIINAESLGLMKKTAYLINTARGGVVNEPALYDALKNNRLAGAGLDVFDEEPPQPDNPLLQLDNVVMTAHTAGVDVQSRDDMARAAAEAIAKMLAGEWPTGWVVNQEVETKWRARAKK</sequence>
<evidence type="ECO:0000259" key="5">
    <source>
        <dbReference type="Pfam" id="PF00389"/>
    </source>
</evidence>
<dbReference type="PANTHER" id="PTHR42789:SF1">
    <property type="entry name" value="D-ISOMER SPECIFIC 2-HYDROXYACID DEHYDROGENASE FAMILY PROTEIN (AFU_ORTHOLOGUE AFUA_6G10090)"/>
    <property type="match status" value="1"/>
</dbReference>
<dbReference type="CDD" id="cd12172">
    <property type="entry name" value="PGDH_like_2"/>
    <property type="match status" value="1"/>
</dbReference>
<comment type="similarity">
    <text evidence="1 4">Belongs to the D-isomer specific 2-hydroxyacid dehydrogenase family.</text>
</comment>
<dbReference type="RefSeq" id="WP_088259619.1">
    <property type="nucleotide sequence ID" value="NZ_NIDE01000017.1"/>
</dbReference>
<gene>
    <name evidence="7" type="ORF">FRUB_09200</name>
</gene>
<dbReference type="AlphaFoldDB" id="A0A225DKF3"/>
<evidence type="ECO:0000256" key="3">
    <source>
        <dbReference type="ARBA" id="ARBA00023027"/>
    </source>
</evidence>
<dbReference type="GO" id="GO:0016616">
    <property type="term" value="F:oxidoreductase activity, acting on the CH-OH group of donors, NAD or NADP as acceptor"/>
    <property type="evidence" value="ECO:0007669"/>
    <property type="project" value="InterPro"/>
</dbReference>
<name>A0A225DKF3_9BACT</name>
<dbReference type="GO" id="GO:0051287">
    <property type="term" value="F:NAD binding"/>
    <property type="evidence" value="ECO:0007669"/>
    <property type="project" value="InterPro"/>
</dbReference>
<feature type="domain" description="D-isomer specific 2-hydroxyacid dehydrogenase NAD-binding" evidence="6">
    <location>
        <begin position="115"/>
        <end position="288"/>
    </location>
</feature>
<dbReference type="Pfam" id="PF00389">
    <property type="entry name" value="2-Hacid_dh"/>
    <property type="match status" value="1"/>
</dbReference>
<feature type="domain" description="D-isomer specific 2-hydroxyacid dehydrogenase catalytic" evidence="5">
    <location>
        <begin position="26"/>
        <end position="317"/>
    </location>
</feature>
<dbReference type="InterPro" id="IPR036291">
    <property type="entry name" value="NAD(P)-bd_dom_sf"/>
</dbReference>
<evidence type="ECO:0000256" key="1">
    <source>
        <dbReference type="ARBA" id="ARBA00005854"/>
    </source>
</evidence>
<protein>
    <submittedName>
        <fullName evidence="7">D-3-phosphoglycerate dehydrogenase</fullName>
    </submittedName>
</protein>
<keyword evidence="8" id="KW-1185">Reference proteome</keyword>
<dbReference type="EMBL" id="NIDE01000017">
    <property type="protein sequence ID" value="OWK36637.1"/>
    <property type="molecule type" value="Genomic_DNA"/>
</dbReference>
<dbReference type="InterPro" id="IPR029753">
    <property type="entry name" value="D-isomer_DH_CS"/>
</dbReference>